<feature type="signal peptide" evidence="2">
    <location>
        <begin position="1"/>
        <end position="29"/>
    </location>
</feature>
<evidence type="ECO:0008006" key="9">
    <source>
        <dbReference type="Google" id="ProtNLM"/>
    </source>
</evidence>
<gene>
    <name evidence="7" type="ORF">GCM10010334_18820</name>
</gene>
<feature type="domain" description="Alpha-N-acetylglucosaminidase C-terminal" evidence="6">
    <location>
        <begin position="467"/>
        <end position="731"/>
    </location>
</feature>
<feature type="domain" description="Alpha-galactosidase NEW3" evidence="4">
    <location>
        <begin position="759"/>
        <end position="815"/>
    </location>
</feature>
<sequence length="1038" mass="112142">MNRRTFLAAAATTAAVGALTLSTALPVAAAPVPGGSGGPGGSPGADAEAARRLLPRHWRQFRFEPLAAEGQDAFRVSGGRGRIRIQGSTPAVRLRGLYWYLKHVARANITWAGEQLNLPATLPAVPEPVTVAANVPHRFALNDTNDGYTGAYRDWAYWEREIDVLALHGYNEVLVCLGADAVYHRVFQEFGYSDTELREWIPGPAHQPWWLLQNMSAFGGPVSRQLLDRRVDLAKRITGRLRELGMTPVFPGYFGTVPPGFADRNPGAHTVPQGDWVGFRRPDWLDPRGEHFRRVAAAYYRVHGELFGVSGMYKMDLLHEGGRPGDVPVPDAVKAVQQALLTARPQAVWAILGWQDNPSKAFMAAADRTRVLVLDGLSDRYASINHREEDWLGAPYAFGSIWNFGGHTALGANTPDWAALYHSWLTRPGSALRGIALMPEGADNNPAALELFSELAWSAAPLDLEKWFAGYAVSRYGGRDRNAVRAWDVLRRTAYGTTRRDSWSEPADSLFAARPALTAKTAASWSPDHLRYDDVEFAGALPALLAVPPALRRSSAYADDLADVARQVLANQSRVLLPRIKSAYEQGDLPRLRTLARVWLERIDLLDALVSTRPTHLLGRWEADARSWGADRAEADRLAYDALSLLTVWGHRSGADQGGLRDYANREWGGLAGGLYRRRWAAYFDELTASLTEKRAPKPIDWYTLEDAWTRAPGRLATRPQGDTYRLARRVRDVLAADPHHVVPALTTSGGPLGGTTPLTLTLTVANRNGLAPATDVRCTLTAPAGVATQPLTPTTLPALAPGETFTARWQVTVDGDPSELLLHMRALASYRVGGTPGSAAETAKVLVEGGLGAEFGTVDRNEARFAQRGNRFAVTGGGADMWGGISDFGAITREGGLPENAVVTTRVTAQDRTDPWARAGLFVRNDLAARVAPGFVGLAVTPDNGVVLSWDADGNGTIDTFRQTLGTAAPVHLRLTRRGTAFTGAFSTDGTTWTEVATATVPSAQGPQDVGIGMSAANGGGEARGSALFEGFAVTGQ</sequence>
<dbReference type="PANTHER" id="PTHR12872:SF1">
    <property type="entry name" value="ALPHA-N-ACETYLGLUCOSAMINIDASE"/>
    <property type="match status" value="1"/>
</dbReference>
<evidence type="ECO:0000256" key="2">
    <source>
        <dbReference type="SAM" id="SignalP"/>
    </source>
</evidence>
<comment type="caution">
    <text evidence="7">The sequence shown here is derived from an EMBL/GenBank/DDBJ whole genome shotgun (WGS) entry which is preliminary data.</text>
</comment>
<dbReference type="InterPro" id="IPR018905">
    <property type="entry name" value="A-galactase_NEW3"/>
</dbReference>
<dbReference type="Gene3D" id="2.60.120.200">
    <property type="match status" value="1"/>
</dbReference>
<dbReference type="InterPro" id="IPR013320">
    <property type="entry name" value="ConA-like_dom_sf"/>
</dbReference>
<keyword evidence="1" id="KW-0378">Hydrolase</keyword>
<dbReference type="GO" id="GO:0005975">
    <property type="term" value="P:carbohydrate metabolic process"/>
    <property type="evidence" value="ECO:0007669"/>
    <property type="project" value="UniProtKB-ARBA"/>
</dbReference>
<dbReference type="Gene3D" id="1.20.120.670">
    <property type="entry name" value="N-acetyl-b-d-glucoasminidase"/>
    <property type="match status" value="1"/>
</dbReference>
<dbReference type="AlphaFoldDB" id="A0A919C969"/>
<dbReference type="InterPro" id="IPR024733">
    <property type="entry name" value="NAGLU_tim-barrel"/>
</dbReference>
<evidence type="ECO:0000259" key="3">
    <source>
        <dbReference type="Pfam" id="PF05089"/>
    </source>
</evidence>
<dbReference type="InterPro" id="IPR006311">
    <property type="entry name" value="TAT_signal"/>
</dbReference>
<dbReference type="GO" id="GO:0016787">
    <property type="term" value="F:hydrolase activity"/>
    <property type="evidence" value="ECO:0007669"/>
    <property type="project" value="UniProtKB-KW"/>
</dbReference>
<dbReference type="Pfam" id="PF12971">
    <property type="entry name" value="NAGLU_N"/>
    <property type="match status" value="1"/>
</dbReference>
<dbReference type="EMBL" id="BMVC01000003">
    <property type="protein sequence ID" value="GHC87193.1"/>
    <property type="molecule type" value="Genomic_DNA"/>
</dbReference>
<dbReference type="Gene3D" id="3.20.20.80">
    <property type="entry name" value="Glycosidases"/>
    <property type="match status" value="1"/>
</dbReference>
<reference evidence="7" key="2">
    <citation type="submission" date="2020-09" db="EMBL/GenBank/DDBJ databases">
        <authorList>
            <person name="Sun Q."/>
            <person name="Ohkuma M."/>
        </authorList>
    </citation>
    <scope>NUCLEOTIDE SEQUENCE</scope>
    <source>
        <strain evidence="7">JCM 4637</strain>
    </source>
</reference>
<dbReference type="SUPFAM" id="SSF49899">
    <property type="entry name" value="Concanavalin A-like lectins/glucanases"/>
    <property type="match status" value="1"/>
</dbReference>
<dbReference type="Proteomes" id="UP000638353">
    <property type="component" value="Unassembled WGS sequence"/>
</dbReference>
<dbReference type="InterPro" id="IPR029018">
    <property type="entry name" value="Hex-like_dom2"/>
</dbReference>
<evidence type="ECO:0000256" key="1">
    <source>
        <dbReference type="ARBA" id="ARBA00022801"/>
    </source>
</evidence>
<dbReference type="RefSeq" id="WP_189823045.1">
    <property type="nucleotide sequence ID" value="NZ_BMVC01000003.1"/>
</dbReference>
<dbReference type="Pfam" id="PF12972">
    <property type="entry name" value="NAGLU_C"/>
    <property type="match status" value="1"/>
</dbReference>
<dbReference type="InterPro" id="IPR024732">
    <property type="entry name" value="NAGLU_C"/>
</dbReference>
<feature type="domain" description="Alpha-N-acetylglucosaminidase tim-barrel" evidence="3">
    <location>
        <begin position="138"/>
        <end position="458"/>
    </location>
</feature>
<protein>
    <recommendedName>
        <fullName evidence="9">Alpha-N-acetylglucosaminidase</fullName>
    </recommendedName>
</protein>
<evidence type="ECO:0000259" key="4">
    <source>
        <dbReference type="Pfam" id="PF10633"/>
    </source>
</evidence>
<evidence type="ECO:0000259" key="6">
    <source>
        <dbReference type="Pfam" id="PF12972"/>
    </source>
</evidence>
<feature type="chain" id="PRO_5037273110" description="Alpha-N-acetylglucosaminidase" evidence="2">
    <location>
        <begin position="30"/>
        <end position="1038"/>
    </location>
</feature>
<dbReference type="Gene3D" id="3.30.379.10">
    <property type="entry name" value="Chitobiase/beta-hexosaminidase domain 2-like"/>
    <property type="match status" value="1"/>
</dbReference>
<proteinExistence type="predicted"/>
<accession>A0A919C969</accession>
<name>A0A919C969_9ACTN</name>
<keyword evidence="2" id="KW-0732">Signal</keyword>
<dbReference type="InterPro" id="IPR007781">
    <property type="entry name" value="NAGLU"/>
</dbReference>
<reference evidence="7" key="1">
    <citation type="journal article" date="2014" name="Int. J. Syst. Evol. Microbiol.">
        <title>Complete genome sequence of Corynebacterium casei LMG S-19264T (=DSM 44701T), isolated from a smear-ripened cheese.</title>
        <authorList>
            <consortium name="US DOE Joint Genome Institute (JGI-PGF)"/>
            <person name="Walter F."/>
            <person name="Albersmeier A."/>
            <person name="Kalinowski J."/>
            <person name="Ruckert C."/>
        </authorList>
    </citation>
    <scope>NUCLEOTIDE SEQUENCE</scope>
    <source>
        <strain evidence="7">JCM 4637</strain>
    </source>
</reference>
<dbReference type="Pfam" id="PF10633">
    <property type="entry name" value="NPCBM_assoc"/>
    <property type="match status" value="1"/>
</dbReference>
<dbReference type="PANTHER" id="PTHR12872">
    <property type="entry name" value="ALPHA-N-ACETYLGLUCOSAMINIDASE"/>
    <property type="match status" value="1"/>
</dbReference>
<dbReference type="Pfam" id="PF05089">
    <property type="entry name" value="NAGLU"/>
    <property type="match status" value="1"/>
</dbReference>
<organism evidence="7 8">
    <name type="scientific">Streptomyces finlayi</name>
    <dbReference type="NCBI Taxonomy" id="67296"/>
    <lineage>
        <taxon>Bacteria</taxon>
        <taxon>Bacillati</taxon>
        <taxon>Actinomycetota</taxon>
        <taxon>Actinomycetes</taxon>
        <taxon>Kitasatosporales</taxon>
        <taxon>Streptomycetaceae</taxon>
        <taxon>Streptomyces</taxon>
    </lineage>
</organism>
<evidence type="ECO:0000313" key="7">
    <source>
        <dbReference type="EMBL" id="GHC87193.1"/>
    </source>
</evidence>
<dbReference type="PROSITE" id="PS51318">
    <property type="entry name" value="TAT"/>
    <property type="match status" value="1"/>
</dbReference>
<feature type="domain" description="Alpha-N-acetylglucosaminidase N-terminal" evidence="5">
    <location>
        <begin position="48"/>
        <end position="124"/>
    </location>
</feature>
<evidence type="ECO:0000313" key="8">
    <source>
        <dbReference type="Proteomes" id="UP000638353"/>
    </source>
</evidence>
<evidence type="ECO:0000259" key="5">
    <source>
        <dbReference type="Pfam" id="PF12971"/>
    </source>
</evidence>
<dbReference type="InterPro" id="IPR024240">
    <property type="entry name" value="NAGLU_N"/>
</dbReference>